<reference evidence="13 16" key="2">
    <citation type="submission" date="2021-01" db="EMBL/GenBank/DDBJ databases">
        <title>FDA dAtabase for Regulatory Grade micrObial Sequences (FDA-ARGOS): Supporting development and validation of Infectious Disease Dx tests.</title>
        <authorList>
            <person name="Sproer C."/>
            <person name="Gronow S."/>
            <person name="Severitt S."/>
            <person name="Schroder I."/>
            <person name="Tallon L."/>
            <person name="Sadzewicz L."/>
            <person name="Zhao X."/>
            <person name="Boylan J."/>
            <person name="Ott S."/>
            <person name="Bowen H."/>
            <person name="Vavikolanu K."/>
            <person name="Mehta A."/>
            <person name="Aluvathingal J."/>
            <person name="Nadendla S."/>
            <person name="Lowell S."/>
            <person name="Myers T."/>
            <person name="Yan Y."/>
            <person name="Sichtig H."/>
        </authorList>
    </citation>
    <scope>NUCLEOTIDE SEQUENCE [LARGE SCALE GENOMIC DNA]</scope>
    <source>
        <strain evidence="13 16">FDAARGOS_1148</strain>
    </source>
</reference>
<keyword evidence="16" id="KW-1185">Reference proteome</keyword>
<evidence type="ECO:0000256" key="8">
    <source>
        <dbReference type="ARBA" id="ARBA00022982"/>
    </source>
</evidence>
<feature type="transmembrane region" description="Helical" evidence="12">
    <location>
        <begin position="58"/>
        <end position="79"/>
    </location>
</feature>
<feature type="transmembrane region" description="Helical" evidence="12">
    <location>
        <begin position="126"/>
        <end position="150"/>
    </location>
</feature>
<evidence type="ECO:0000256" key="6">
    <source>
        <dbReference type="ARBA" id="ARBA00022692"/>
    </source>
</evidence>
<keyword evidence="6 12" id="KW-0812">Transmembrane</keyword>
<dbReference type="EMBL" id="CP068073">
    <property type="protein sequence ID" value="QQS83028.1"/>
    <property type="molecule type" value="Genomic_DNA"/>
</dbReference>
<evidence type="ECO:0000313" key="13">
    <source>
        <dbReference type="EMBL" id="QQS83028.1"/>
    </source>
</evidence>
<dbReference type="AlphaFoldDB" id="A0A143P9Y8"/>
<feature type="transmembrane region" description="Helical" evidence="12">
    <location>
        <begin position="318"/>
        <end position="345"/>
    </location>
</feature>
<evidence type="ECO:0000256" key="5">
    <source>
        <dbReference type="ARBA" id="ARBA00022617"/>
    </source>
</evidence>
<accession>A0A143P9Y8</accession>
<evidence type="ECO:0000256" key="1">
    <source>
        <dbReference type="ARBA" id="ARBA00004651"/>
    </source>
</evidence>
<keyword evidence="5 12" id="KW-0349">Heme</keyword>
<dbReference type="KEGG" id="scv:A4G25_04160"/>
<evidence type="ECO:0000256" key="9">
    <source>
        <dbReference type="ARBA" id="ARBA00022989"/>
    </source>
</evidence>
<keyword evidence="11 12" id="KW-0472">Membrane</keyword>
<evidence type="ECO:0000256" key="10">
    <source>
        <dbReference type="ARBA" id="ARBA00023004"/>
    </source>
</evidence>
<keyword evidence="9 12" id="KW-1133">Transmembrane helix</keyword>
<evidence type="ECO:0000313" key="15">
    <source>
        <dbReference type="Proteomes" id="UP000293854"/>
    </source>
</evidence>
<comment type="similarity">
    <text evidence="2 12">Belongs to the cytochrome ubiquinol oxidase subunit 1 family.</text>
</comment>
<dbReference type="Pfam" id="PF01654">
    <property type="entry name" value="Cyt_bd_oxida_I"/>
    <property type="match status" value="1"/>
</dbReference>
<keyword evidence="7 12" id="KW-0479">Metal-binding</keyword>
<keyword evidence="4 12" id="KW-1003">Cell membrane</keyword>
<feature type="transmembrane region" description="Helical" evidence="12">
    <location>
        <begin position="222"/>
        <end position="242"/>
    </location>
</feature>
<dbReference type="GeneID" id="93727049"/>
<evidence type="ECO:0000256" key="3">
    <source>
        <dbReference type="ARBA" id="ARBA00022448"/>
    </source>
</evidence>
<dbReference type="OrthoDB" id="9807042at2"/>
<evidence type="ECO:0000256" key="11">
    <source>
        <dbReference type="ARBA" id="ARBA00023136"/>
    </source>
</evidence>
<keyword evidence="8 12" id="KW-0249">Electron transport</keyword>
<keyword evidence="10 12" id="KW-0408">Iron</keyword>
<name>A0A143P9Y8_9STAP</name>
<dbReference type="GO" id="GO:0070069">
    <property type="term" value="C:cytochrome complex"/>
    <property type="evidence" value="ECO:0007669"/>
    <property type="project" value="UniProtKB-UniRule"/>
</dbReference>
<organism evidence="14 15">
    <name type="scientific">Staphylococcus condimenti</name>
    <dbReference type="NCBI Taxonomy" id="70255"/>
    <lineage>
        <taxon>Bacteria</taxon>
        <taxon>Bacillati</taxon>
        <taxon>Bacillota</taxon>
        <taxon>Bacilli</taxon>
        <taxon>Bacillales</taxon>
        <taxon>Staphylococcaceae</taxon>
        <taxon>Staphylococcus</taxon>
    </lineage>
</organism>
<comment type="subcellular location">
    <subcellularLocation>
        <location evidence="1">Cell membrane</location>
        <topology evidence="1">Multi-pass membrane protein</topology>
    </subcellularLocation>
</comment>
<dbReference type="GO" id="GO:0009055">
    <property type="term" value="F:electron transfer activity"/>
    <property type="evidence" value="ECO:0007669"/>
    <property type="project" value="UniProtKB-UniRule"/>
</dbReference>
<evidence type="ECO:0000256" key="12">
    <source>
        <dbReference type="PIRNR" id="PIRNR006446"/>
    </source>
</evidence>
<dbReference type="EMBL" id="RQTE01000064">
    <property type="protein sequence ID" value="RZI03389.1"/>
    <property type="molecule type" value="Genomic_DNA"/>
</dbReference>
<dbReference type="PANTHER" id="PTHR30365">
    <property type="entry name" value="CYTOCHROME D UBIQUINOL OXIDASE"/>
    <property type="match status" value="1"/>
</dbReference>
<evidence type="ECO:0000313" key="16">
    <source>
        <dbReference type="Proteomes" id="UP000595942"/>
    </source>
</evidence>
<dbReference type="GO" id="GO:0046872">
    <property type="term" value="F:metal ion binding"/>
    <property type="evidence" value="ECO:0007669"/>
    <property type="project" value="UniProtKB-UniRule"/>
</dbReference>
<dbReference type="PANTHER" id="PTHR30365:SF14">
    <property type="entry name" value="CYTOCHROME BD MENAQUINOL OXIDASE SUBUNIT I-RELATED"/>
    <property type="match status" value="1"/>
</dbReference>
<feature type="transmembrane region" description="Helical" evidence="12">
    <location>
        <begin position="182"/>
        <end position="202"/>
    </location>
</feature>
<dbReference type="Proteomes" id="UP000595942">
    <property type="component" value="Chromosome"/>
</dbReference>
<sequence>MGAVELSRFLTAMTLAVHIVFATIGVGMPLMFVIAEFIGIKKNSARFITLAKRWAKGYAITVAVGVVTGTIIELQLSLLWPTFMKTAGHVIALPLFMEVFAFFFEAIFLSIYFYTWNRFKNKWTHMIIGLPVVIGGMLSAFFITSVNSFMNTPAGFQMKDGRMIHVDPIAAMFNASFGVRQFHVITTAIMTMAFLLAAIAAYKLLRDKIPQDRDYHKGALKLTMIVGLIFTLGSILAGDMSAKFLHKEQPEKLAAYEWHFDTEKRADLQVFGVLNEKDQKVTGAIKIPGMLSFLSDNNINTKVEGLNEFPKDTQPPLIVHYFFDLMVTGGMYCLAVSGIYTLTRIVKKWRKFSVNKILLYATLITGPAAMLSIEFGWFLTEMGRQPWIIRGYMKVSDAATNAAGLTGVTIAFGLVYFIIMFTSAYVLIRMFKNKPPYKDIEKLEGNRGEAS</sequence>
<reference evidence="14 15" key="1">
    <citation type="submission" date="2018-11" db="EMBL/GenBank/DDBJ databases">
        <title>Genomic profiling of Staphylococcus species from a Poultry farm system in KwaZulu-Natal, South Africa.</title>
        <authorList>
            <person name="Amoako D.G."/>
            <person name="Somboro A.M."/>
            <person name="Abia A.L.K."/>
            <person name="Bester L.A."/>
            <person name="Essack S.Y."/>
        </authorList>
    </citation>
    <scope>NUCLEOTIDE SEQUENCE [LARGE SCALE GENOMIC DNA]</scope>
    <source>
        <strain evidence="14 15">SA11</strain>
    </source>
</reference>
<dbReference type="RefSeq" id="WP_047132402.1">
    <property type="nucleotide sequence ID" value="NZ_CP015114.1"/>
</dbReference>
<dbReference type="GO" id="GO:0020037">
    <property type="term" value="F:heme binding"/>
    <property type="evidence" value="ECO:0007669"/>
    <property type="project" value="TreeGrafter"/>
</dbReference>
<feature type="transmembrane region" description="Helical" evidence="12">
    <location>
        <begin position="399"/>
        <end position="428"/>
    </location>
</feature>
<dbReference type="GO" id="GO:0016682">
    <property type="term" value="F:oxidoreductase activity, acting on diphenols and related substances as donors, oxygen as acceptor"/>
    <property type="evidence" value="ECO:0007669"/>
    <property type="project" value="TreeGrafter"/>
</dbReference>
<evidence type="ECO:0000256" key="7">
    <source>
        <dbReference type="ARBA" id="ARBA00022723"/>
    </source>
</evidence>
<proteinExistence type="inferred from homology"/>
<evidence type="ECO:0000313" key="14">
    <source>
        <dbReference type="EMBL" id="RZI03389.1"/>
    </source>
</evidence>
<dbReference type="InterPro" id="IPR002585">
    <property type="entry name" value="Cyt-d_ubiquinol_oxidase_su_1"/>
</dbReference>
<feature type="transmembrane region" description="Helical" evidence="12">
    <location>
        <begin position="91"/>
        <end position="114"/>
    </location>
</feature>
<dbReference type="GO" id="GO:0005886">
    <property type="term" value="C:plasma membrane"/>
    <property type="evidence" value="ECO:0007669"/>
    <property type="project" value="UniProtKB-SubCell"/>
</dbReference>
<protein>
    <submittedName>
        <fullName evidence="14">Cytochrome ubiquinol oxidase subunit I</fullName>
    </submittedName>
</protein>
<gene>
    <name evidence="14" type="ORF">EIG99_03450</name>
    <name evidence="13" type="ORF">I6J05_01530</name>
</gene>
<feature type="transmembrane region" description="Helical" evidence="12">
    <location>
        <begin position="15"/>
        <end position="38"/>
    </location>
</feature>
<dbReference type="PIRSF" id="PIRSF006446">
    <property type="entry name" value="Cyt_quinol_oxidase_1"/>
    <property type="match status" value="1"/>
</dbReference>
<feature type="transmembrane region" description="Helical" evidence="12">
    <location>
        <begin position="357"/>
        <end position="379"/>
    </location>
</feature>
<dbReference type="Proteomes" id="UP000293854">
    <property type="component" value="Unassembled WGS sequence"/>
</dbReference>
<evidence type="ECO:0000256" key="4">
    <source>
        <dbReference type="ARBA" id="ARBA00022475"/>
    </source>
</evidence>
<dbReference type="GO" id="GO:0019646">
    <property type="term" value="P:aerobic electron transport chain"/>
    <property type="evidence" value="ECO:0007669"/>
    <property type="project" value="InterPro"/>
</dbReference>
<keyword evidence="3 12" id="KW-0813">Transport</keyword>
<evidence type="ECO:0000256" key="2">
    <source>
        <dbReference type="ARBA" id="ARBA00009819"/>
    </source>
</evidence>